<dbReference type="GO" id="GO:0003774">
    <property type="term" value="F:cytoskeletal motor activity"/>
    <property type="evidence" value="ECO:0007669"/>
    <property type="project" value="InterPro"/>
</dbReference>
<sequence length="134" mass="13876">MSLQNTPLQAPGAQSIPSPAPRMQRIELAELDAAAPSPASSASSQPLVPSLHPLHQVKTTVQVCVGTATLTVGELLGAQVQQVLVLDTAVEQAVDLLVEGQVVARGQLVAVGDRFAVRLTELPTPLGLQAKAHP</sequence>
<keyword evidence="4" id="KW-0969">Cilium</keyword>
<name>A0AAJ2R4W8_DELAC</name>
<dbReference type="InterPro" id="IPR036429">
    <property type="entry name" value="SpoA-like_sf"/>
</dbReference>
<evidence type="ECO:0000313" key="5">
    <source>
        <dbReference type="Proteomes" id="UP001287445"/>
    </source>
</evidence>
<dbReference type="EMBL" id="JAWWMZ010000016">
    <property type="protein sequence ID" value="MDX4957173.1"/>
    <property type="molecule type" value="Genomic_DNA"/>
</dbReference>
<dbReference type="InterPro" id="IPR001172">
    <property type="entry name" value="FliN_T3SS_HrcQb"/>
</dbReference>
<dbReference type="PANTHER" id="PTHR30034:SF6">
    <property type="entry name" value="YOP PROTEINS TRANSLOCATION PROTEIN Q"/>
    <property type="match status" value="1"/>
</dbReference>
<keyword evidence="4" id="KW-0282">Flagellum</keyword>
<dbReference type="Gene3D" id="2.30.330.10">
    <property type="entry name" value="SpoA-like"/>
    <property type="match status" value="1"/>
</dbReference>
<dbReference type="PANTHER" id="PTHR30034">
    <property type="entry name" value="FLAGELLAR MOTOR SWITCH PROTEIN FLIM"/>
    <property type="match status" value="1"/>
</dbReference>
<organism evidence="4 5">
    <name type="scientific">Delftia acidovorans</name>
    <name type="common">Pseudomonas acidovorans</name>
    <name type="synonym">Comamonas acidovorans</name>
    <dbReference type="NCBI Taxonomy" id="80866"/>
    <lineage>
        <taxon>Bacteria</taxon>
        <taxon>Pseudomonadati</taxon>
        <taxon>Pseudomonadota</taxon>
        <taxon>Betaproteobacteria</taxon>
        <taxon>Burkholderiales</taxon>
        <taxon>Comamonadaceae</taxon>
        <taxon>Delftia</taxon>
    </lineage>
</organism>
<protein>
    <submittedName>
        <fullName evidence="4">FliM/FliN family flagellar motor switch protein</fullName>
    </submittedName>
</protein>
<proteinExistence type="inferred from homology"/>
<accession>A0AAJ2R4W8</accession>
<keyword evidence="4" id="KW-0966">Cell projection</keyword>
<dbReference type="GO" id="GO:0050918">
    <property type="term" value="P:positive chemotaxis"/>
    <property type="evidence" value="ECO:0007669"/>
    <property type="project" value="TreeGrafter"/>
</dbReference>
<feature type="region of interest" description="Disordered" evidence="2">
    <location>
        <begin position="30"/>
        <end position="49"/>
    </location>
</feature>
<comment type="similarity">
    <text evidence="1">Belongs to the FliN/MopA/SpaO family.</text>
</comment>
<dbReference type="SUPFAM" id="SSF101801">
    <property type="entry name" value="Surface presentation of antigens (SPOA)"/>
    <property type="match status" value="1"/>
</dbReference>
<evidence type="ECO:0000256" key="2">
    <source>
        <dbReference type="SAM" id="MobiDB-lite"/>
    </source>
</evidence>
<feature type="domain" description="Flagellar motor switch protein FliN-like C-terminal" evidence="3">
    <location>
        <begin position="54"/>
        <end position="122"/>
    </location>
</feature>
<evidence type="ECO:0000313" key="4">
    <source>
        <dbReference type="EMBL" id="MDX4957173.1"/>
    </source>
</evidence>
<dbReference type="GO" id="GO:0071978">
    <property type="term" value="P:bacterial-type flagellum-dependent swarming motility"/>
    <property type="evidence" value="ECO:0007669"/>
    <property type="project" value="TreeGrafter"/>
</dbReference>
<evidence type="ECO:0000259" key="3">
    <source>
        <dbReference type="Pfam" id="PF01052"/>
    </source>
</evidence>
<feature type="compositionally biased region" description="Low complexity" evidence="2">
    <location>
        <begin position="31"/>
        <end position="49"/>
    </location>
</feature>
<dbReference type="Pfam" id="PF01052">
    <property type="entry name" value="FliMN_C"/>
    <property type="match status" value="1"/>
</dbReference>
<evidence type="ECO:0000256" key="1">
    <source>
        <dbReference type="ARBA" id="ARBA00009226"/>
    </source>
</evidence>
<dbReference type="AlphaFoldDB" id="A0AAJ2R4W8"/>
<gene>
    <name evidence="4" type="ORF">SGN30_27470</name>
</gene>
<dbReference type="InterPro" id="IPR001543">
    <property type="entry name" value="FliN-like_C"/>
</dbReference>
<dbReference type="Proteomes" id="UP001287445">
    <property type="component" value="Unassembled WGS sequence"/>
</dbReference>
<dbReference type="PRINTS" id="PR00956">
    <property type="entry name" value="FLGMOTORFLIN"/>
</dbReference>
<comment type="caution">
    <text evidence="4">The sequence shown here is derived from an EMBL/GenBank/DDBJ whole genome shotgun (WGS) entry which is preliminary data.</text>
</comment>
<dbReference type="RefSeq" id="WP_319076660.1">
    <property type="nucleotide sequence ID" value="NZ_JAWWMZ010000016.1"/>
</dbReference>
<reference evidence="4" key="1">
    <citation type="submission" date="2023-11" db="EMBL/GenBank/DDBJ databases">
        <title>Identification and selenium tolerance of Delftia acidovorans R3-25.</title>
        <authorList>
            <person name="Zhang S."/>
            <person name="Liu Y."/>
            <person name="Guo Y."/>
        </authorList>
    </citation>
    <scope>NUCLEOTIDE SEQUENCE</scope>
    <source>
        <strain evidence="4">R3-25</strain>
    </source>
</reference>
<dbReference type="GO" id="GO:0009425">
    <property type="term" value="C:bacterial-type flagellum basal body"/>
    <property type="evidence" value="ECO:0007669"/>
    <property type="project" value="InterPro"/>
</dbReference>